<reference evidence="1 2" key="1">
    <citation type="submission" date="2024-05" db="EMBL/GenBank/DDBJ databases">
        <title>Haplotype-resolved chromosome-level genome assembly of Huyou (Citrus changshanensis).</title>
        <authorList>
            <person name="Miao C."/>
            <person name="Chen W."/>
            <person name="Wu Y."/>
            <person name="Wang L."/>
            <person name="Zhao S."/>
            <person name="Grierson D."/>
            <person name="Xu C."/>
            <person name="Chen K."/>
        </authorList>
    </citation>
    <scope>NUCLEOTIDE SEQUENCE [LARGE SCALE GENOMIC DNA]</scope>
    <source>
        <strain evidence="1">01-14</strain>
        <tissue evidence="1">Leaf</tissue>
    </source>
</reference>
<accession>A0AAP0MV78</accession>
<dbReference type="InterPro" id="IPR043502">
    <property type="entry name" value="DNA/RNA_pol_sf"/>
</dbReference>
<keyword evidence="2" id="KW-1185">Reference proteome</keyword>
<dbReference type="EMBL" id="JBCGBO010000002">
    <property type="protein sequence ID" value="KAK9222169.1"/>
    <property type="molecule type" value="Genomic_DNA"/>
</dbReference>
<dbReference type="InterPro" id="IPR053134">
    <property type="entry name" value="RNA-dir_DNA_polymerase"/>
</dbReference>
<dbReference type="PANTHER" id="PTHR24559">
    <property type="entry name" value="TRANSPOSON TY3-I GAG-POL POLYPROTEIN"/>
    <property type="match status" value="1"/>
</dbReference>
<evidence type="ECO:0000313" key="2">
    <source>
        <dbReference type="Proteomes" id="UP001428341"/>
    </source>
</evidence>
<comment type="caution">
    <text evidence="1">The sequence shown here is derived from an EMBL/GenBank/DDBJ whole genome shotgun (WGS) entry which is preliminary data.</text>
</comment>
<evidence type="ECO:0000313" key="1">
    <source>
        <dbReference type="EMBL" id="KAK9222169.1"/>
    </source>
</evidence>
<gene>
    <name evidence="1" type="ORF">WN944_010601</name>
</gene>
<organism evidence="1 2">
    <name type="scientific">Citrus x changshan-huyou</name>
    <dbReference type="NCBI Taxonomy" id="2935761"/>
    <lineage>
        <taxon>Eukaryota</taxon>
        <taxon>Viridiplantae</taxon>
        <taxon>Streptophyta</taxon>
        <taxon>Embryophyta</taxon>
        <taxon>Tracheophyta</taxon>
        <taxon>Spermatophyta</taxon>
        <taxon>Magnoliopsida</taxon>
        <taxon>eudicotyledons</taxon>
        <taxon>Gunneridae</taxon>
        <taxon>Pentapetalae</taxon>
        <taxon>rosids</taxon>
        <taxon>malvids</taxon>
        <taxon>Sapindales</taxon>
        <taxon>Rutaceae</taxon>
        <taxon>Aurantioideae</taxon>
        <taxon>Citrus</taxon>
    </lineage>
</organism>
<name>A0AAP0MV78_9ROSI</name>
<dbReference type="Proteomes" id="UP001428341">
    <property type="component" value="Unassembled WGS sequence"/>
</dbReference>
<dbReference type="AlphaFoldDB" id="A0AAP0MV78"/>
<proteinExistence type="predicted"/>
<dbReference type="Gene3D" id="3.10.10.10">
    <property type="entry name" value="HIV Type 1 Reverse Transcriptase, subunit A, domain 1"/>
    <property type="match status" value="1"/>
</dbReference>
<dbReference type="PANTHER" id="PTHR24559:SF450">
    <property type="entry name" value="RNA-DIRECTED DNA POLYMERASE HOMOLOG"/>
    <property type="match status" value="1"/>
</dbReference>
<sequence length="150" mass="17309">MAADRGSRWQHITTTDGLLGVGFGNKLKRVQSQTSGLWFHQHSYRLVKTVMSLAPQRSKIKRNKQVKQMKPGQFHSSRCLDQRLITRWEFEKSLHAKNEIEGIVKEMLQAGTIQPGISPFSALILLVRKKDNSWRMCVDYRTLNNNTVED</sequence>
<dbReference type="SUPFAM" id="SSF56672">
    <property type="entry name" value="DNA/RNA polymerases"/>
    <property type="match status" value="1"/>
</dbReference>
<protein>
    <submittedName>
        <fullName evidence="1">Uncharacterized protein</fullName>
    </submittedName>
</protein>